<dbReference type="EMBL" id="JAAXYH010000002">
    <property type="protein sequence ID" value="NMH64594.1"/>
    <property type="molecule type" value="Genomic_DNA"/>
</dbReference>
<organism evidence="3 4">
    <name type="scientific">Shewanella salipaludis</name>
    <dbReference type="NCBI Taxonomy" id="2723052"/>
    <lineage>
        <taxon>Bacteria</taxon>
        <taxon>Pseudomonadati</taxon>
        <taxon>Pseudomonadota</taxon>
        <taxon>Gammaproteobacteria</taxon>
        <taxon>Alteromonadales</taxon>
        <taxon>Shewanellaceae</taxon>
        <taxon>Shewanella</taxon>
    </lineage>
</organism>
<reference evidence="3" key="1">
    <citation type="submission" date="2020-04" db="EMBL/GenBank/DDBJ databases">
        <title>Description of Shewanella salipaludis sp. nov., isolated from a salt marsh.</title>
        <authorList>
            <person name="Park S."/>
            <person name="Yoon J.-H."/>
        </authorList>
    </citation>
    <scope>NUCLEOTIDE SEQUENCE</scope>
    <source>
        <strain evidence="3">SHSM-M6</strain>
    </source>
</reference>
<proteinExistence type="predicted"/>
<sequence length="633" mass="64377">MWLLIATIIFALPLAGCFDSNNTRRVISPPPPPPPNTTTITASLDSDQVITGGAATGSANATFTLNLDTNALSGTVTLTDITADTVTLNQGYAGEVGELLATLQSDSSSQWSIPSGTVLSAENLALLNSGGLYLQVDNAASGALRGQILVGNIQLILTNLSGSQEVPAVVSSGSAKGAITLDPDSGAIIVHLNAVGLDDATSSHVHQALAGVSGGVIFALSQDTAALGHWSATDVTLDSEQLANLNKGAYYLNLHTPANPGGEVRGQIQPEGIEVFFTNLSGADVVPPVVTANSGITATTVQIASQLVDIHVNLQGLDDATSVTVNQAPVGQNGPAIFSLVQDSSNLAHWSLDNQATTSGQYTAFVNQGLYVTATSPLNPAGEVRGQLEPEISSPGSGAVFVVSAITPANGATIAALPASIDVTFNRPLLASTVSLARIELLASGGDGSFNDGNEITLTPANAVVAGASLNIDLSGVLNADDVYRLTLDGSSATPLTDTAGIVLDGDADNNAGGDFVSTFTVSTPAVIVTLTSLQTEIFTPSCALSGCHAGASPQQGMNLSAGQTYSNIVGVMSNEVNSLNRVTAGDPDNSYLVQKVEGTASVGGRMPLGGPALSNEQIQKIRQWIIDGAKDD</sequence>
<dbReference type="Pfam" id="PF13205">
    <property type="entry name" value="Big_5"/>
    <property type="match status" value="1"/>
</dbReference>
<comment type="caution">
    <text evidence="3">The sequence shown here is derived from an EMBL/GenBank/DDBJ whole genome shotgun (WGS) entry which is preliminary data.</text>
</comment>
<protein>
    <submittedName>
        <fullName evidence="3">CHRD domain-containing protein</fullName>
    </submittedName>
</protein>
<dbReference type="InterPro" id="IPR010895">
    <property type="entry name" value="CHRD"/>
</dbReference>
<dbReference type="InterPro" id="IPR032812">
    <property type="entry name" value="SbsA_Ig"/>
</dbReference>
<dbReference type="AlphaFoldDB" id="A0A972FSU1"/>
<dbReference type="Proteomes" id="UP000737113">
    <property type="component" value="Unassembled WGS sequence"/>
</dbReference>
<evidence type="ECO:0000313" key="3">
    <source>
        <dbReference type="EMBL" id="NMH64594.1"/>
    </source>
</evidence>
<accession>A0A972FSU1</accession>
<dbReference type="Pfam" id="PF07452">
    <property type="entry name" value="CHRD"/>
    <property type="match status" value="3"/>
</dbReference>
<dbReference type="SMART" id="SM00754">
    <property type="entry name" value="CHRD"/>
    <property type="match status" value="3"/>
</dbReference>
<name>A0A972FSU1_9GAMM</name>
<keyword evidence="4" id="KW-1185">Reference proteome</keyword>
<evidence type="ECO:0000256" key="1">
    <source>
        <dbReference type="ARBA" id="ARBA00022729"/>
    </source>
</evidence>
<evidence type="ECO:0000313" key="4">
    <source>
        <dbReference type="Proteomes" id="UP000737113"/>
    </source>
</evidence>
<evidence type="ECO:0000259" key="2">
    <source>
        <dbReference type="PROSITE" id="PS50933"/>
    </source>
</evidence>
<gene>
    <name evidence="3" type="ORF">HC757_05355</name>
</gene>
<dbReference type="PROSITE" id="PS50933">
    <property type="entry name" value="CHRD"/>
    <property type="match status" value="1"/>
</dbReference>
<keyword evidence="1" id="KW-0732">Signal</keyword>
<feature type="domain" description="CHRD" evidence="2">
    <location>
        <begin position="152"/>
        <end position="273"/>
    </location>
</feature>
<dbReference type="RefSeq" id="WP_169563260.1">
    <property type="nucleotide sequence ID" value="NZ_JAAXYH010000002.1"/>
</dbReference>